<dbReference type="InterPro" id="IPR017452">
    <property type="entry name" value="GPCR_Rhodpsn_7TM"/>
</dbReference>
<keyword evidence="5" id="KW-0472">Membrane</keyword>
<dbReference type="KEGG" id="xla:108702383"/>
<keyword evidence="2" id="KW-0812">Transmembrane</keyword>
<dbReference type="PROSITE" id="PS50262">
    <property type="entry name" value="G_PROTEIN_RECEP_F1_2"/>
    <property type="match status" value="1"/>
</dbReference>
<dbReference type="GO" id="GO:0005886">
    <property type="term" value="C:plasma membrane"/>
    <property type="evidence" value="ECO:0000318"/>
    <property type="project" value="GO_Central"/>
</dbReference>
<dbReference type="Proteomes" id="UP000186698">
    <property type="component" value="Chromosome 9_10S"/>
</dbReference>
<evidence type="ECO:0000256" key="4">
    <source>
        <dbReference type="ARBA" id="ARBA00023040"/>
    </source>
</evidence>
<evidence type="ECO:0000256" key="3">
    <source>
        <dbReference type="ARBA" id="ARBA00022989"/>
    </source>
</evidence>
<dbReference type="AlphaFoldDB" id="A0A1L8EMI1"/>
<organism evidence="10 11">
    <name type="scientific">Xenopus laevis</name>
    <name type="common">African clawed frog</name>
    <dbReference type="NCBI Taxonomy" id="8355"/>
    <lineage>
        <taxon>Eukaryota</taxon>
        <taxon>Metazoa</taxon>
        <taxon>Chordata</taxon>
        <taxon>Craniata</taxon>
        <taxon>Vertebrata</taxon>
        <taxon>Euteleostomi</taxon>
        <taxon>Amphibia</taxon>
        <taxon>Batrachia</taxon>
        <taxon>Anura</taxon>
        <taxon>Pipoidea</taxon>
        <taxon>Pipidae</taxon>
        <taxon>Xenopodinae</taxon>
        <taxon>Xenopus</taxon>
        <taxon>Xenopus</taxon>
    </lineage>
</organism>
<evidence type="ECO:0000313" key="10">
    <source>
        <dbReference type="Proteomes" id="UP000186698"/>
    </source>
</evidence>
<protein>
    <submittedName>
        <fullName evidence="11">Chemokine-like receptor 1</fullName>
    </submittedName>
</protein>
<keyword evidence="3" id="KW-1133">Transmembrane helix</keyword>
<dbReference type="GO" id="GO:0004930">
    <property type="term" value="F:G protein-coupled receptor activity"/>
    <property type="evidence" value="ECO:0000318"/>
    <property type="project" value="GO_Central"/>
</dbReference>
<dbReference type="GO" id="GO:0007204">
    <property type="term" value="P:positive regulation of cytosolic calcium ion concentration"/>
    <property type="evidence" value="ECO:0000318"/>
    <property type="project" value="GO_Central"/>
</dbReference>
<dbReference type="GO" id="GO:0006954">
    <property type="term" value="P:inflammatory response"/>
    <property type="evidence" value="ECO:0000318"/>
    <property type="project" value="GO_Central"/>
</dbReference>
<dbReference type="Bgee" id="108702383">
    <property type="expression patterns" value="Expressed in spleen"/>
</dbReference>
<evidence type="ECO:0000256" key="2">
    <source>
        <dbReference type="ARBA" id="ARBA00022692"/>
    </source>
</evidence>
<name>A0A1L8EMI1_XENLA</name>
<dbReference type="Gene3D" id="1.20.1070.10">
    <property type="entry name" value="Rhodopsin 7-helix transmembrane proteins"/>
    <property type="match status" value="2"/>
</dbReference>
<comment type="subcellular location">
    <subcellularLocation>
        <location evidence="1">Membrane</location>
        <topology evidence="1">Multi-pass membrane protein</topology>
    </subcellularLocation>
</comment>
<dbReference type="RefSeq" id="XP_018093340.1">
    <property type="nucleotide sequence ID" value="XM_018237851.2"/>
</dbReference>
<dbReference type="PRINTS" id="PR00237">
    <property type="entry name" value="GPCRRHODOPSN"/>
</dbReference>
<keyword evidence="7" id="KW-0807">Transducer</keyword>
<dbReference type="GO" id="GO:0007200">
    <property type="term" value="P:phospholipase C-activating G protein-coupled receptor signaling pathway"/>
    <property type="evidence" value="ECO:0000318"/>
    <property type="project" value="GO_Central"/>
</dbReference>
<proteinExistence type="inferred from homology"/>
<dbReference type="PANTHER" id="PTHR24225">
    <property type="entry name" value="CHEMOTACTIC RECEPTOR"/>
    <property type="match status" value="1"/>
</dbReference>
<reference evidence="11" key="1">
    <citation type="submission" date="2025-08" db="UniProtKB">
        <authorList>
            <consortium name="RefSeq"/>
        </authorList>
    </citation>
    <scope>IDENTIFICATION</scope>
    <source>
        <strain evidence="11">J_2021</strain>
        <tissue evidence="11">Erythrocytes</tissue>
    </source>
</reference>
<keyword evidence="10" id="KW-1185">Reference proteome</keyword>
<dbReference type="OrthoDB" id="9908582at2759"/>
<sequence length="383" mass="44161">MDERLLTENLCYFFWDLHNQKGDLQDIDSITEPPLIVQHIVLVGSILICAIGLIGNAMVIYLTGFIMKSHKCKIWFLNLALADFIFLLCMSLEIVADFKGNWIFGLALCKTFNFLSMCNKYSSVFIITALNIERVLSVAKPIWHLRVFSRRICFWICSVIWSVTVIFSFPVIYFSTLSTNDDGNRECNWFHFRSSQRNIDEEEDYMAYGEYTTVIFIPNNENGVLPHIREHCKISDCCFSAEIHELWSNSIILSKTVIIPMLLFGCFIPFCIIVLSNVTIAIKVSKSPTLKPPRLYKIVITVVLAYFLTWTPYVIGLIFIFKAVFTMDFSLLFQIIKYIPLLGMIENMSSCLNPLIYVLVDQRVRIALTCSKRKKTRENLTST</sequence>
<evidence type="ECO:0000259" key="9">
    <source>
        <dbReference type="PROSITE" id="PS50262"/>
    </source>
</evidence>
<keyword evidence="4" id="KW-0297">G-protein coupled receptor</keyword>
<dbReference type="GO" id="GO:0004875">
    <property type="term" value="F:complement receptor activity"/>
    <property type="evidence" value="ECO:0000318"/>
    <property type="project" value="GO_Central"/>
</dbReference>
<dbReference type="InterPro" id="IPR000826">
    <property type="entry name" value="Formyl_rcpt-rel"/>
</dbReference>
<gene>
    <name evidence="11" type="primary">LOC108702383</name>
</gene>
<dbReference type="GO" id="GO:0002430">
    <property type="term" value="P:complement receptor mediated signaling pathway"/>
    <property type="evidence" value="ECO:0000318"/>
    <property type="project" value="GO_Central"/>
</dbReference>
<evidence type="ECO:0000256" key="5">
    <source>
        <dbReference type="ARBA" id="ARBA00023136"/>
    </source>
</evidence>
<dbReference type="InterPro" id="IPR000276">
    <property type="entry name" value="GPCR_Rhodpsn"/>
</dbReference>
<evidence type="ECO:0000256" key="8">
    <source>
        <dbReference type="ARBA" id="ARBA00025736"/>
    </source>
</evidence>
<dbReference type="Pfam" id="PF00001">
    <property type="entry name" value="7tm_1"/>
    <property type="match status" value="2"/>
</dbReference>
<dbReference type="PANTHER" id="PTHR24225:SF67">
    <property type="entry name" value="CHEMOKINE-LIKE RECEPTOR 1"/>
    <property type="match status" value="1"/>
</dbReference>
<evidence type="ECO:0000256" key="6">
    <source>
        <dbReference type="ARBA" id="ARBA00023170"/>
    </source>
</evidence>
<evidence type="ECO:0000256" key="7">
    <source>
        <dbReference type="ARBA" id="ARBA00023224"/>
    </source>
</evidence>
<accession>A0A1L8EMI1</accession>
<feature type="domain" description="G-protein coupled receptors family 1 profile" evidence="9">
    <location>
        <begin position="55"/>
        <end position="357"/>
    </location>
</feature>
<dbReference type="PaxDb" id="8355-A0A1L8EMI1"/>
<dbReference type="SUPFAM" id="SSF81321">
    <property type="entry name" value="Family A G protein-coupled receptor-like"/>
    <property type="match status" value="1"/>
</dbReference>
<evidence type="ECO:0000256" key="1">
    <source>
        <dbReference type="ARBA" id="ARBA00004141"/>
    </source>
</evidence>
<evidence type="ECO:0000313" key="11">
    <source>
        <dbReference type="RefSeq" id="XP_018093340.1"/>
    </source>
</evidence>
<dbReference type="GeneID" id="108702383"/>
<keyword evidence="6" id="KW-0675">Receptor</keyword>
<comment type="similarity">
    <text evidence="8">Belongs to the chemokine-like receptor (CMKLR) family.</text>
</comment>
<dbReference type="OMA" id="EIHELWS"/>